<gene>
    <name evidence="2" type="ORF">POM88_046211</name>
</gene>
<dbReference type="InterPro" id="IPR003871">
    <property type="entry name" value="RFA1B/D_OB_1st"/>
</dbReference>
<proteinExistence type="predicted"/>
<dbReference type="Pfam" id="PF02721">
    <property type="entry name" value="DUF223"/>
    <property type="match status" value="1"/>
</dbReference>
<dbReference type="PANTHER" id="PTHR47165">
    <property type="entry name" value="OS03G0429900 PROTEIN"/>
    <property type="match status" value="1"/>
</dbReference>
<evidence type="ECO:0000313" key="2">
    <source>
        <dbReference type="EMBL" id="KAK1361737.1"/>
    </source>
</evidence>
<dbReference type="Gene3D" id="2.40.50.140">
    <property type="entry name" value="Nucleic acid-binding proteins"/>
    <property type="match status" value="3"/>
</dbReference>
<dbReference type="EMBL" id="JAUIZM010000010">
    <property type="protein sequence ID" value="KAK1361737.1"/>
    <property type="molecule type" value="Genomic_DNA"/>
</dbReference>
<accession>A0AAD8H8X5</accession>
<organism evidence="2 3">
    <name type="scientific">Heracleum sosnowskyi</name>
    <dbReference type="NCBI Taxonomy" id="360622"/>
    <lineage>
        <taxon>Eukaryota</taxon>
        <taxon>Viridiplantae</taxon>
        <taxon>Streptophyta</taxon>
        <taxon>Embryophyta</taxon>
        <taxon>Tracheophyta</taxon>
        <taxon>Spermatophyta</taxon>
        <taxon>Magnoliopsida</taxon>
        <taxon>eudicotyledons</taxon>
        <taxon>Gunneridae</taxon>
        <taxon>Pentapetalae</taxon>
        <taxon>asterids</taxon>
        <taxon>campanulids</taxon>
        <taxon>Apiales</taxon>
        <taxon>Apiaceae</taxon>
        <taxon>Apioideae</taxon>
        <taxon>apioid superclade</taxon>
        <taxon>Tordylieae</taxon>
        <taxon>Tordyliinae</taxon>
        <taxon>Heracleum</taxon>
    </lineage>
</organism>
<dbReference type="InterPro" id="IPR012340">
    <property type="entry name" value="NA-bd_OB-fold"/>
</dbReference>
<evidence type="ECO:0000313" key="3">
    <source>
        <dbReference type="Proteomes" id="UP001237642"/>
    </source>
</evidence>
<reference evidence="2" key="1">
    <citation type="submission" date="2023-02" db="EMBL/GenBank/DDBJ databases">
        <title>Genome of toxic invasive species Heracleum sosnowskyi carries increased number of genes despite the absence of recent whole-genome duplications.</title>
        <authorList>
            <person name="Schelkunov M."/>
            <person name="Shtratnikova V."/>
            <person name="Makarenko M."/>
            <person name="Klepikova A."/>
            <person name="Omelchenko D."/>
            <person name="Novikova G."/>
            <person name="Obukhova E."/>
            <person name="Bogdanov V."/>
            <person name="Penin A."/>
            <person name="Logacheva M."/>
        </authorList>
    </citation>
    <scope>NUCLEOTIDE SEQUENCE</scope>
    <source>
        <strain evidence="2">Hsosn_3</strain>
        <tissue evidence="2">Leaf</tissue>
    </source>
</reference>
<feature type="domain" description="Replication protein A 70 kDa DNA-binding subunit B/D first OB fold" evidence="1">
    <location>
        <begin position="5"/>
        <end position="110"/>
    </location>
</feature>
<dbReference type="Proteomes" id="UP001237642">
    <property type="component" value="Unassembled WGS sequence"/>
</dbReference>
<reference evidence="2" key="2">
    <citation type="submission" date="2023-05" db="EMBL/GenBank/DDBJ databases">
        <authorList>
            <person name="Schelkunov M.I."/>
        </authorList>
    </citation>
    <scope>NUCLEOTIDE SEQUENCE</scope>
    <source>
        <strain evidence="2">Hsosn_3</strain>
        <tissue evidence="2">Leaf</tissue>
    </source>
</reference>
<dbReference type="AlphaFoldDB" id="A0AAD8H8X5"/>
<name>A0AAD8H8X5_9APIA</name>
<keyword evidence="3" id="KW-1185">Reference proteome</keyword>
<comment type="caution">
    <text evidence="2">The sequence shown here is derived from an EMBL/GenBank/DDBJ whole genome shotgun (WGS) entry which is preliminary data.</text>
</comment>
<protein>
    <recommendedName>
        <fullName evidence="1">Replication protein A 70 kDa DNA-binding subunit B/D first OB fold domain-containing protein</fullName>
    </recommendedName>
</protein>
<sequence length="744" mass="85816">MAFNKYDMLSDVDTNTYKWNCRVRAQAIWKGISRETQKCFGINIIFLDDSNNRIHAFINNKFVDQLQEEIVEGQIYALSNFKVKTYLGDETFRAVRGNKHIYFTEHTKCIKDNNEGLEIESYAFDIFALEEIEKNADDHRFLFDVAGIVQNARPMISTTKNSVETKRLMFDISDGRYILKVTLFNEFGEAYEGAVLSRKDVPLPIIIVAAKITTYEGTVNLTNYPATRVYVNPQHYYVHYLKENDEEEEKKMKCITIQQVQALGKDFIQKRVSVQCSVKRLEEKSSWYYANCAKCKIELFREGGTYKCLNCRRTIPHPDKRFRVFTLCTDKTGSIGIIFPDSEVRRIIQKSVFDIHAEYTEEPLEEPFPEILRQLQHKDYIITLFLSEENIINGSGVYEATEVDNAIEKSDEVSPGNKISSNEQDMPLLKDKQTPIILKDTPQTAKSTNWKSRARKNTAPVQYDTDENVPTKGSKYIKTETGDITLRDLVNRLGHKNLQAKFSITNGSSNVNVTFWDALAKSFVEQLKLQPLEEPVIIIITSCKVGAWNDQVDLSNAAATTFYLNYQHHSVREMRKILANPNFKKHIQNTQVKKKAQLLKVGEIKKLGNDFIQVHRLKESFPLTICDFEEAEITKSYYISMATPNITGASADHLIDSDDELMKQIDEYKPDMDEYKRNHDEKIEKSLTNLNVNVSTMAMQLRGLCKSHEEYCANFKAQVPMMMEEIMRLNAQVDQLRKQINRPV</sequence>
<dbReference type="PANTHER" id="PTHR47165:SF4">
    <property type="entry name" value="OS03G0429900 PROTEIN"/>
    <property type="match status" value="1"/>
</dbReference>
<dbReference type="SUPFAM" id="SSF50249">
    <property type="entry name" value="Nucleic acid-binding proteins"/>
    <property type="match status" value="4"/>
</dbReference>
<evidence type="ECO:0000259" key="1">
    <source>
        <dbReference type="Pfam" id="PF02721"/>
    </source>
</evidence>